<reference evidence="2 4" key="1">
    <citation type="journal article" date="2014" name="BMC Genomics">
        <title>Genome sequence of Anopheles sinensis provides insight into genetics basis of mosquito competence for malaria parasites.</title>
        <authorList>
            <person name="Zhou D."/>
            <person name="Zhang D."/>
            <person name="Ding G."/>
            <person name="Shi L."/>
            <person name="Hou Q."/>
            <person name="Ye Y."/>
            <person name="Xu Y."/>
            <person name="Zhou H."/>
            <person name="Xiong C."/>
            <person name="Li S."/>
            <person name="Yu J."/>
            <person name="Hong S."/>
            <person name="Yu X."/>
            <person name="Zou P."/>
            <person name="Chen C."/>
            <person name="Chang X."/>
            <person name="Wang W."/>
            <person name="Lv Y."/>
            <person name="Sun Y."/>
            <person name="Ma L."/>
            <person name="Shen B."/>
            <person name="Zhu C."/>
        </authorList>
    </citation>
    <scope>NUCLEOTIDE SEQUENCE [LARGE SCALE GENOMIC DNA]</scope>
</reference>
<feature type="region of interest" description="Disordered" evidence="1">
    <location>
        <begin position="5"/>
        <end position="24"/>
    </location>
</feature>
<proteinExistence type="predicted"/>
<protein>
    <submittedName>
        <fullName evidence="2 3">Pyruvate dehydrogenase</fullName>
    </submittedName>
</protein>
<dbReference type="VEuPathDB" id="VectorBase:ASIC017883"/>
<keyword evidence="4" id="KW-1185">Reference proteome</keyword>
<accession>A0A084WI14</accession>
<name>A0A084WI14_ANOSI</name>
<dbReference type="Proteomes" id="UP000030765">
    <property type="component" value="Unassembled WGS sequence"/>
</dbReference>
<reference evidence="3" key="2">
    <citation type="submission" date="2020-05" db="UniProtKB">
        <authorList>
            <consortium name="EnsemblMetazoa"/>
        </authorList>
    </citation>
    <scope>IDENTIFICATION</scope>
</reference>
<evidence type="ECO:0000313" key="4">
    <source>
        <dbReference type="Proteomes" id="UP000030765"/>
    </source>
</evidence>
<evidence type="ECO:0000313" key="2">
    <source>
        <dbReference type="EMBL" id="KFB49858.1"/>
    </source>
</evidence>
<gene>
    <name evidence="2" type="ORF">ZHAS_00017883</name>
</gene>
<dbReference type="EMBL" id="ATLV01023902">
    <property type="status" value="NOT_ANNOTATED_CDS"/>
    <property type="molecule type" value="Genomic_DNA"/>
</dbReference>
<sequence length="93" mass="9700">MIVIRVDGRNGEGGDGAAVGMKPFSPTSETIAQATGTANNTVPHGELNAPNVCVWIPLPSGEGLGYKHSHMSGDRATSSRRIINSILDLQVMA</sequence>
<evidence type="ECO:0000313" key="3">
    <source>
        <dbReference type="EnsemblMetazoa" id="ASIC017883-PA"/>
    </source>
</evidence>
<keyword evidence="2" id="KW-0670">Pyruvate</keyword>
<dbReference type="EMBL" id="KE525347">
    <property type="protein sequence ID" value="KFB49858.1"/>
    <property type="molecule type" value="Genomic_DNA"/>
</dbReference>
<dbReference type="AlphaFoldDB" id="A0A084WI14"/>
<organism evidence="2">
    <name type="scientific">Anopheles sinensis</name>
    <name type="common">Mosquito</name>
    <dbReference type="NCBI Taxonomy" id="74873"/>
    <lineage>
        <taxon>Eukaryota</taxon>
        <taxon>Metazoa</taxon>
        <taxon>Ecdysozoa</taxon>
        <taxon>Arthropoda</taxon>
        <taxon>Hexapoda</taxon>
        <taxon>Insecta</taxon>
        <taxon>Pterygota</taxon>
        <taxon>Neoptera</taxon>
        <taxon>Endopterygota</taxon>
        <taxon>Diptera</taxon>
        <taxon>Nematocera</taxon>
        <taxon>Culicoidea</taxon>
        <taxon>Culicidae</taxon>
        <taxon>Anophelinae</taxon>
        <taxon>Anopheles</taxon>
    </lineage>
</organism>
<evidence type="ECO:0000256" key="1">
    <source>
        <dbReference type="SAM" id="MobiDB-lite"/>
    </source>
</evidence>
<dbReference type="EnsemblMetazoa" id="ASIC017883-RA">
    <property type="protein sequence ID" value="ASIC017883-PA"/>
    <property type="gene ID" value="ASIC017883"/>
</dbReference>